<feature type="compositionally biased region" description="Acidic residues" evidence="1">
    <location>
        <begin position="117"/>
        <end position="135"/>
    </location>
</feature>
<reference evidence="2 3" key="1">
    <citation type="submission" date="2024-07" db="EMBL/GenBank/DDBJ databases">
        <title>Section-level genome sequencing and comparative genomics of Aspergillus sections Usti and Cavernicolus.</title>
        <authorList>
            <consortium name="Lawrence Berkeley National Laboratory"/>
            <person name="Nybo J.L."/>
            <person name="Vesth T.C."/>
            <person name="Theobald S."/>
            <person name="Frisvad J.C."/>
            <person name="Larsen T.O."/>
            <person name="Kjaerboelling I."/>
            <person name="Rothschild-Mancinelli K."/>
            <person name="Lyhne E.K."/>
            <person name="Kogle M.E."/>
            <person name="Barry K."/>
            <person name="Clum A."/>
            <person name="Na H."/>
            <person name="Ledsgaard L."/>
            <person name="Lin J."/>
            <person name="Lipzen A."/>
            <person name="Kuo A."/>
            <person name="Riley R."/>
            <person name="Mondo S."/>
            <person name="Labutti K."/>
            <person name="Haridas S."/>
            <person name="Pangalinan J."/>
            <person name="Salamov A.A."/>
            <person name="Simmons B.A."/>
            <person name="Magnuson J.K."/>
            <person name="Chen J."/>
            <person name="Drula E."/>
            <person name="Henrissat B."/>
            <person name="Wiebenga A."/>
            <person name="Lubbers R.J."/>
            <person name="Gomes A.C."/>
            <person name="Makela M.R."/>
            <person name="Stajich J."/>
            <person name="Grigoriev I.V."/>
            <person name="Mortensen U.H."/>
            <person name="De Vries R.P."/>
            <person name="Baker S.E."/>
            <person name="Andersen M.R."/>
        </authorList>
    </citation>
    <scope>NUCLEOTIDE SEQUENCE [LARGE SCALE GENOMIC DNA]</scope>
    <source>
        <strain evidence="2 3">CBS 588.65</strain>
    </source>
</reference>
<feature type="region of interest" description="Disordered" evidence="1">
    <location>
        <begin position="1"/>
        <end position="146"/>
    </location>
</feature>
<comment type="caution">
    <text evidence="2">The sequence shown here is derived from an EMBL/GenBank/DDBJ whole genome shotgun (WGS) entry which is preliminary data.</text>
</comment>
<sequence>MPPKRAPELDQAQPRVHPYDLRRKNIPSAEPPLTPGGKQARTSIPRKPPAAVAAIGVSAKKQAIPKAPRRNVVVKKVPVSTRQPPAKRVRFNQEPPMASGALQPPAEPSSETNTTGGEEDDEAEDEANEEEEEDLPVPAPAQGRGVSIQNVENIASSDFEAMEAHADAAAASLYVAREAYKAAQHKIQVAQARRRYMELRHDGPMTSDTAEALEEDISSTDFPLEVSLQLYANKKVVVRKVLGEITRKTFNIEDFKLMIDQHFQTACGLFEYNLSKCTATFKHSSGRGGTRAHDLDHLSEAEAEDLLDLVEAARNCYSTGHMIISFAVYVEYDPKAVTRAATEVDLSSPVPSSPPPASVPAKKGRKNRSSYLQEQHEARVQAIRNIGDFQRQLMERWRCIDENCTNQNNFCFLDPLDRSKHYNITAPQIESWASAISSSEATIHGPPIKIWQYWQNQGAITRESREPARKSAATARQATIDRLIEMQTQNMEMMMQQRIMDQMESYTEKEERREELKERRQIQRNLRQQELERGPPLQYSGSLPSVLYTPRPQPPTQQAPTPAPVPIFLNRTSSPIDAAEEDADILAAFFVWKLQITRNSDRKAKWERARDIIMENDWSIRDLQLMEDDSSSMYNRAIKAGISDGFARGFREELRVFKLVYRQQRGVQEEEAIQALNSLGGGF</sequence>
<feature type="region of interest" description="Disordered" evidence="1">
    <location>
        <begin position="343"/>
        <end position="369"/>
    </location>
</feature>
<proteinExistence type="predicted"/>
<evidence type="ECO:0000313" key="3">
    <source>
        <dbReference type="Proteomes" id="UP001610334"/>
    </source>
</evidence>
<organism evidence="2 3">
    <name type="scientific">Aspergillus granulosus</name>
    <dbReference type="NCBI Taxonomy" id="176169"/>
    <lineage>
        <taxon>Eukaryota</taxon>
        <taxon>Fungi</taxon>
        <taxon>Dikarya</taxon>
        <taxon>Ascomycota</taxon>
        <taxon>Pezizomycotina</taxon>
        <taxon>Eurotiomycetes</taxon>
        <taxon>Eurotiomycetidae</taxon>
        <taxon>Eurotiales</taxon>
        <taxon>Aspergillaceae</taxon>
        <taxon>Aspergillus</taxon>
        <taxon>Aspergillus subgen. Nidulantes</taxon>
    </lineage>
</organism>
<evidence type="ECO:0000256" key="1">
    <source>
        <dbReference type="SAM" id="MobiDB-lite"/>
    </source>
</evidence>
<gene>
    <name evidence="2" type="ORF">BJX63DRAFT_438765</name>
</gene>
<evidence type="ECO:0000313" key="2">
    <source>
        <dbReference type="EMBL" id="KAL2801521.1"/>
    </source>
</evidence>
<dbReference type="Proteomes" id="UP001610334">
    <property type="component" value="Unassembled WGS sequence"/>
</dbReference>
<dbReference type="EMBL" id="JBFXLT010000369">
    <property type="protein sequence ID" value="KAL2801521.1"/>
    <property type="molecule type" value="Genomic_DNA"/>
</dbReference>
<keyword evidence="3" id="KW-1185">Reference proteome</keyword>
<accession>A0ABR4GR46</accession>
<protein>
    <submittedName>
        <fullName evidence="2">Uncharacterized protein</fullName>
    </submittedName>
</protein>
<feature type="compositionally biased region" description="Pro residues" evidence="1">
    <location>
        <begin position="551"/>
        <end position="564"/>
    </location>
</feature>
<name>A0ABR4GR46_9EURO</name>
<feature type="region of interest" description="Disordered" evidence="1">
    <location>
        <begin position="525"/>
        <end position="564"/>
    </location>
</feature>